<comment type="caution">
    <text evidence="5">The sequence shown here is derived from an EMBL/GenBank/DDBJ whole genome shotgun (WGS) entry which is preliminary data.</text>
</comment>
<proteinExistence type="inferred from homology"/>
<evidence type="ECO:0000256" key="2">
    <source>
        <dbReference type="ARBA" id="ARBA00022679"/>
    </source>
</evidence>
<dbReference type="SUPFAM" id="SSF53756">
    <property type="entry name" value="UDP-Glycosyltransferase/glycogen phosphorylase"/>
    <property type="match status" value="1"/>
</dbReference>
<dbReference type="PANTHER" id="PTHR11926:SF1417">
    <property type="entry name" value="UDP-GLUCURONOSYL_UDP-GLUCOSYLTRANSFERASE, UDP-GLYCOSYLTRANSFERASE FAMILY"/>
    <property type="match status" value="1"/>
</dbReference>
<dbReference type="Pfam" id="PF13456">
    <property type="entry name" value="RVT_3"/>
    <property type="match status" value="1"/>
</dbReference>
<protein>
    <submittedName>
        <fullName evidence="5">UDP-glycosyltransferase 85C2-like</fullName>
    </submittedName>
</protein>
<dbReference type="InterPro" id="IPR036397">
    <property type="entry name" value="RNaseH_sf"/>
</dbReference>
<keyword evidence="2 5" id="KW-0808">Transferase</keyword>
<dbReference type="Pfam" id="PF00078">
    <property type="entry name" value="RVT_1"/>
    <property type="match status" value="1"/>
</dbReference>
<feature type="region of interest" description="Disordered" evidence="3">
    <location>
        <begin position="286"/>
        <end position="353"/>
    </location>
</feature>
<feature type="domain" description="RNase H type-1" evidence="4">
    <location>
        <begin position="1194"/>
        <end position="1323"/>
    </location>
</feature>
<evidence type="ECO:0000256" key="1">
    <source>
        <dbReference type="ARBA" id="ARBA00009995"/>
    </source>
</evidence>
<dbReference type="CDD" id="cd01647">
    <property type="entry name" value="RT_LTR"/>
    <property type="match status" value="2"/>
</dbReference>
<evidence type="ECO:0000256" key="3">
    <source>
        <dbReference type="SAM" id="MobiDB-lite"/>
    </source>
</evidence>
<dbReference type="PROSITE" id="PS00375">
    <property type="entry name" value="UDPGT"/>
    <property type="match status" value="1"/>
</dbReference>
<feature type="compositionally biased region" description="Basic and acidic residues" evidence="3">
    <location>
        <begin position="338"/>
        <end position="347"/>
    </location>
</feature>
<dbReference type="Pfam" id="PF00201">
    <property type="entry name" value="UDPGT"/>
    <property type="match status" value="1"/>
</dbReference>
<dbReference type="Gene3D" id="3.10.10.10">
    <property type="entry name" value="HIV Type 1 Reverse Transcriptase, subunit A, domain 1"/>
    <property type="match status" value="2"/>
</dbReference>
<accession>A0A6L2L2J0</accession>
<dbReference type="CDD" id="cd03784">
    <property type="entry name" value="GT1_Gtf-like"/>
    <property type="match status" value="1"/>
</dbReference>
<reference evidence="5" key="1">
    <citation type="journal article" date="2019" name="Sci. Rep.">
        <title>Draft genome of Tanacetum cinerariifolium, the natural source of mosquito coil.</title>
        <authorList>
            <person name="Yamashiro T."/>
            <person name="Shiraishi A."/>
            <person name="Satake H."/>
            <person name="Nakayama K."/>
        </authorList>
    </citation>
    <scope>NUCLEOTIDE SEQUENCE</scope>
</reference>
<name>A0A6L2L2J0_TANCI</name>
<sequence>MEGIRLKDLNSILWTTDPNNVLLTSCTKVTQKSHDVSHNIFHTFDALEPSIVDALSSMYPKVYTVGPMQLLLNQMPKQDKETEFSYSLWKEEAECFEWLDSKEPNSVMYVNYGSLAVMSLQDLIEFAWGLVNSNHYFLWIIRSNLVEGESIALPHELEKLIETKGFIARWCSQEKVLNHPSVGGFLTHCGWGSTIESLSVGVPMICWPYAWDQLTNCRYICEEWGVGLEMGKNVKRKEVKMLVQELMGEGGHKMRNKAAEWKEQAHIATSPNGSSTLNVDKLPTTSAVRNTAGKGKEPVTQNREERKNKKLKEPEARLNFEGCSGTSRYSESKTMNTKKHDQRDRSRCSCRPRTSVFSRIRRDRSRSLIRREWSRSPRQRAKEGGVFKRLGSRGKSVSARLDSYNQHNHLRYTKALSESEDNGVEEVHQRPHRASQHQATRWRVYERFREKVQARKKRCQGGPECMRISGFVHGITNPELIKRLNDKIPKTVNEMMRVTTSFLRGEFHGEVGHNTDECMLLRKQKEEMLKEEKLSHLIKEIKQNNGKEQPKERVARQRITQSFSPNLEIFFPPLGKDEGTEGPMIIEAEIGGHCIHRMYVDGGSASEIMYEHFFSRLCSKIKKQLIPATTPLIGFSGEIIWSIGKIQLLVKIRDEEHSALAWMNFMVVRSQSPYNRIIGRPGFRKLQAFPSTAHGMLKIPVEAQLGHFCLEACGYDRRPKTHRLNVRGGCFPVRQKKREQAADKSQTIQEEVEKLVGAGIMREVHYHDWLSNPMMVKKYDGSWMMFVDFKDLNKACPKDGYLLPDIDWKVESLNAEATYQRLVDKAFHNQIGRNLEVYVDDLVIKSRTEDEIFRDVEEAFKTLREINTKLNPKKCAFGVEEGIRIQRCAKIKRKTRKPEKVLGQISREIISFFKTLKKCTRKSDFHWTTEAEEAFKQMKQLIAEFPMLTALMEKEELIVYLAATKETPADMTGVPRHIAKHRLNVRGGCFPVRQKKREQAADKSQTIQEEVEKLVGAGIMREVHYHDWLSNPMMVKKYDGSWMMFVDFKDLNKACPKDGYLLPDIDWKVESLNAEATYQRLVDKAFHNQIGRNLEVYVDDLVIKSRTEDEIFRDVEEAFKTLREINTKLNPKKELRGPELNYMSMEKLVLALVHASKRLKRPRVSVKGKILADFVVKRPEEDSPDTPIEEEGELPEPWILFTDRCSCTDCSGAGLILTNPEGMKFTYALRFRFDATNNEAECEALIAGLRVVEQMGVKNLQANVDSRLVANQVNETYVAKEADMIRYLEKVKALTGSFKAFSIKQIPRSENKKADALSKIASTSFAHLSKQVLVEELKEKSISEVEILAVVEEEGDT</sequence>
<dbReference type="SUPFAM" id="SSF56672">
    <property type="entry name" value="DNA/RNA polymerases"/>
    <property type="match status" value="2"/>
</dbReference>
<feature type="compositionally biased region" description="Basic and acidic residues" evidence="3">
    <location>
        <begin position="294"/>
        <end position="318"/>
    </location>
</feature>
<dbReference type="InterPro" id="IPR043128">
    <property type="entry name" value="Rev_trsase/Diguanyl_cyclase"/>
</dbReference>
<dbReference type="Gene3D" id="3.30.420.10">
    <property type="entry name" value="Ribonuclease H-like superfamily/Ribonuclease H"/>
    <property type="match status" value="1"/>
</dbReference>
<evidence type="ECO:0000259" key="4">
    <source>
        <dbReference type="PROSITE" id="PS50879"/>
    </source>
</evidence>
<dbReference type="InterPro" id="IPR035595">
    <property type="entry name" value="UDP_glycos_trans_CS"/>
</dbReference>
<evidence type="ECO:0000313" key="5">
    <source>
        <dbReference type="EMBL" id="GEU54415.1"/>
    </source>
</evidence>
<dbReference type="InterPro" id="IPR043502">
    <property type="entry name" value="DNA/RNA_pol_sf"/>
</dbReference>
<dbReference type="GO" id="GO:0004523">
    <property type="term" value="F:RNA-DNA hybrid ribonuclease activity"/>
    <property type="evidence" value="ECO:0007669"/>
    <property type="project" value="InterPro"/>
</dbReference>
<dbReference type="GO" id="GO:0003676">
    <property type="term" value="F:nucleic acid binding"/>
    <property type="evidence" value="ECO:0007669"/>
    <property type="project" value="InterPro"/>
</dbReference>
<dbReference type="InterPro" id="IPR002156">
    <property type="entry name" value="RNaseH_domain"/>
</dbReference>
<dbReference type="FunFam" id="3.40.50.2000:FF:000027">
    <property type="entry name" value="Glycosyltransferase"/>
    <property type="match status" value="1"/>
</dbReference>
<comment type="similarity">
    <text evidence="1">Belongs to the UDP-glycosyltransferase family.</text>
</comment>
<gene>
    <name evidence="5" type="ORF">Tci_026393</name>
</gene>
<dbReference type="InterPro" id="IPR002213">
    <property type="entry name" value="UDP_glucos_trans"/>
</dbReference>
<dbReference type="PANTHER" id="PTHR11926">
    <property type="entry name" value="GLUCOSYL/GLUCURONOSYL TRANSFERASES"/>
    <property type="match status" value="1"/>
</dbReference>
<dbReference type="Gene3D" id="3.40.50.2000">
    <property type="entry name" value="Glycogen Phosphorylase B"/>
    <property type="match status" value="2"/>
</dbReference>
<dbReference type="CDD" id="cd09279">
    <property type="entry name" value="RNase_HI_like"/>
    <property type="match status" value="1"/>
</dbReference>
<dbReference type="Gene3D" id="3.30.70.270">
    <property type="match status" value="4"/>
</dbReference>
<dbReference type="GO" id="GO:0080044">
    <property type="term" value="F:quercetin 7-O-glucosyltransferase activity"/>
    <property type="evidence" value="ECO:0007669"/>
    <property type="project" value="TreeGrafter"/>
</dbReference>
<organism evidence="5">
    <name type="scientific">Tanacetum cinerariifolium</name>
    <name type="common">Dalmatian daisy</name>
    <name type="synonym">Chrysanthemum cinerariifolium</name>
    <dbReference type="NCBI Taxonomy" id="118510"/>
    <lineage>
        <taxon>Eukaryota</taxon>
        <taxon>Viridiplantae</taxon>
        <taxon>Streptophyta</taxon>
        <taxon>Embryophyta</taxon>
        <taxon>Tracheophyta</taxon>
        <taxon>Spermatophyta</taxon>
        <taxon>Magnoliopsida</taxon>
        <taxon>eudicotyledons</taxon>
        <taxon>Gunneridae</taxon>
        <taxon>Pentapetalae</taxon>
        <taxon>asterids</taxon>
        <taxon>campanulids</taxon>
        <taxon>Asterales</taxon>
        <taxon>Asteraceae</taxon>
        <taxon>Asteroideae</taxon>
        <taxon>Anthemideae</taxon>
        <taxon>Anthemidinae</taxon>
        <taxon>Tanacetum</taxon>
    </lineage>
</organism>
<dbReference type="EMBL" id="BKCJ010003327">
    <property type="protein sequence ID" value="GEU54415.1"/>
    <property type="molecule type" value="Genomic_DNA"/>
</dbReference>
<dbReference type="GO" id="GO:0080043">
    <property type="term" value="F:quercetin 3-O-glucosyltransferase activity"/>
    <property type="evidence" value="ECO:0007669"/>
    <property type="project" value="TreeGrafter"/>
</dbReference>
<dbReference type="InterPro" id="IPR000477">
    <property type="entry name" value="RT_dom"/>
</dbReference>
<dbReference type="PROSITE" id="PS50879">
    <property type="entry name" value="RNASE_H_1"/>
    <property type="match status" value="1"/>
</dbReference>
<feature type="compositionally biased region" description="Polar residues" evidence="3">
    <location>
        <begin position="324"/>
        <end position="335"/>
    </location>
</feature>